<sequence>MEHKGSYKGKGRDETSITSLSIFHFDMLRSLIVLFLALFSATAAAVVFVPRPVYVPRPVIYYPPRPRIAVVRPVIYGK</sequence>
<organism evidence="1 2">
    <name type="scientific">Pristionchus pacificus</name>
    <name type="common">Parasitic nematode worm</name>
    <dbReference type="NCBI Taxonomy" id="54126"/>
    <lineage>
        <taxon>Eukaryota</taxon>
        <taxon>Metazoa</taxon>
        <taxon>Ecdysozoa</taxon>
        <taxon>Nematoda</taxon>
        <taxon>Chromadorea</taxon>
        <taxon>Rhabditida</taxon>
        <taxon>Rhabditina</taxon>
        <taxon>Diplogasteromorpha</taxon>
        <taxon>Diplogasteroidea</taxon>
        <taxon>Neodiplogasteridae</taxon>
        <taxon>Pristionchus</taxon>
    </lineage>
</organism>
<name>A0A454XZK2_PRIPA</name>
<dbReference type="Proteomes" id="UP000005239">
    <property type="component" value="Unassembled WGS sequence"/>
</dbReference>
<gene>
    <name evidence="1" type="primary">WBGene00279681</name>
</gene>
<evidence type="ECO:0000313" key="2">
    <source>
        <dbReference type="Proteomes" id="UP000005239"/>
    </source>
</evidence>
<accession>A0A454XZK2</accession>
<protein>
    <submittedName>
        <fullName evidence="1">Uncharacterized protein</fullName>
    </submittedName>
</protein>
<dbReference type="EnsemblMetazoa" id="PPA41312.1">
    <property type="protein sequence ID" value="PPA41312.1"/>
    <property type="gene ID" value="WBGene00279681"/>
</dbReference>
<proteinExistence type="predicted"/>
<dbReference type="AlphaFoldDB" id="A0A454XZK2"/>
<keyword evidence="2" id="KW-1185">Reference proteome</keyword>
<accession>A0A8R1UXE1</accession>
<reference evidence="1" key="2">
    <citation type="submission" date="2022-06" db="UniProtKB">
        <authorList>
            <consortium name="EnsemblMetazoa"/>
        </authorList>
    </citation>
    <scope>IDENTIFICATION</scope>
    <source>
        <strain evidence="1">PS312</strain>
    </source>
</reference>
<reference evidence="2" key="1">
    <citation type="journal article" date="2008" name="Nat. Genet.">
        <title>The Pristionchus pacificus genome provides a unique perspective on nematode lifestyle and parasitism.</title>
        <authorList>
            <person name="Dieterich C."/>
            <person name="Clifton S.W."/>
            <person name="Schuster L.N."/>
            <person name="Chinwalla A."/>
            <person name="Delehaunty K."/>
            <person name="Dinkelacker I."/>
            <person name="Fulton L."/>
            <person name="Fulton R."/>
            <person name="Godfrey J."/>
            <person name="Minx P."/>
            <person name="Mitreva M."/>
            <person name="Roeseler W."/>
            <person name="Tian H."/>
            <person name="Witte H."/>
            <person name="Yang S.P."/>
            <person name="Wilson R.K."/>
            <person name="Sommer R.J."/>
        </authorList>
    </citation>
    <scope>NUCLEOTIDE SEQUENCE [LARGE SCALE GENOMIC DNA]</scope>
    <source>
        <strain evidence="2">PS312</strain>
    </source>
</reference>
<evidence type="ECO:0000313" key="1">
    <source>
        <dbReference type="EnsemblMetazoa" id="PPA41312.1"/>
    </source>
</evidence>